<sequence>MQSNENCAGVWFGGFWVELGGGWEIWRIGKLQPYEDHRSENDLIIAENRETIFVDEIIKNQQRIE</sequence>
<proteinExistence type="predicted"/>
<comment type="caution">
    <text evidence="1">The sequence shown here is derived from an EMBL/GenBank/DDBJ whole genome shotgun (WGS) entry which is preliminary data.</text>
</comment>
<gene>
    <name evidence="1" type="ORF">NC99_38940</name>
</gene>
<evidence type="ECO:0000313" key="1">
    <source>
        <dbReference type="EMBL" id="KOH43334.1"/>
    </source>
</evidence>
<dbReference type="Proteomes" id="UP000036958">
    <property type="component" value="Unassembled WGS sequence"/>
</dbReference>
<dbReference type="RefSeq" id="WP_157625050.1">
    <property type="nucleotide sequence ID" value="NZ_LGIA01000192.1"/>
</dbReference>
<dbReference type="AlphaFoldDB" id="A0A0L8V4I1"/>
<reference evidence="2" key="1">
    <citation type="submission" date="2015-07" db="EMBL/GenBank/DDBJ databases">
        <title>Genome sequencing of Sunxiuqinia dokdonensis strain SK.</title>
        <authorList>
            <person name="Ahn S."/>
            <person name="Kim B.-C."/>
        </authorList>
    </citation>
    <scope>NUCLEOTIDE SEQUENCE [LARGE SCALE GENOMIC DNA]</scope>
    <source>
        <strain evidence="2">SK</strain>
    </source>
</reference>
<organism evidence="1 2">
    <name type="scientific">Sunxiuqinia dokdonensis</name>
    <dbReference type="NCBI Taxonomy" id="1409788"/>
    <lineage>
        <taxon>Bacteria</taxon>
        <taxon>Pseudomonadati</taxon>
        <taxon>Bacteroidota</taxon>
        <taxon>Bacteroidia</taxon>
        <taxon>Marinilabiliales</taxon>
        <taxon>Prolixibacteraceae</taxon>
        <taxon>Sunxiuqinia</taxon>
    </lineage>
</organism>
<evidence type="ECO:0000313" key="2">
    <source>
        <dbReference type="Proteomes" id="UP000036958"/>
    </source>
</evidence>
<dbReference type="EMBL" id="LGIA01000192">
    <property type="protein sequence ID" value="KOH43334.1"/>
    <property type="molecule type" value="Genomic_DNA"/>
</dbReference>
<protein>
    <submittedName>
        <fullName evidence="1">Uncharacterized protein</fullName>
    </submittedName>
</protein>
<name>A0A0L8V4I1_9BACT</name>
<keyword evidence="2" id="KW-1185">Reference proteome</keyword>
<accession>A0A0L8V4I1</accession>